<reference evidence="1 2" key="1">
    <citation type="submission" date="2020-01" db="EMBL/GenBank/DDBJ databases">
        <authorList>
            <person name="Kim M.K."/>
        </authorList>
    </citation>
    <scope>NUCLEOTIDE SEQUENCE [LARGE SCALE GENOMIC DNA]</scope>
    <source>
        <strain evidence="1 2">BT213</strain>
    </source>
</reference>
<gene>
    <name evidence="1" type="ORF">GWO68_04115</name>
</gene>
<proteinExistence type="predicted"/>
<dbReference type="AlphaFoldDB" id="A0A6B2H458"/>
<sequence>MGKRQIRISGTKLQEHTFELLERPVVQVVLRNRVVLAGKLLHVSPETITVLDMRRSKHVLPTDQIQEIIYDLEAAF</sequence>
<organism evidence="1 2">
    <name type="scientific">Pontibacter fetidus</name>
    <dbReference type="NCBI Taxonomy" id="2700082"/>
    <lineage>
        <taxon>Bacteria</taxon>
        <taxon>Pseudomonadati</taxon>
        <taxon>Bacteroidota</taxon>
        <taxon>Cytophagia</taxon>
        <taxon>Cytophagales</taxon>
        <taxon>Hymenobacteraceae</taxon>
        <taxon>Pontibacter</taxon>
    </lineage>
</organism>
<name>A0A6B2H458_9BACT</name>
<accession>A0A6B2H458</accession>
<comment type="caution">
    <text evidence="1">The sequence shown here is derived from an EMBL/GenBank/DDBJ whole genome shotgun (WGS) entry which is preliminary data.</text>
</comment>
<protein>
    <submittedName>
        <fullName evidence="1">Uncharacterized protein</fullName>
    </submittedName>
</protein>
<keyword evidence="2" id="KW-1185">Reference proteome</keyword>
<dbReference type="EMBL" id="JAAEAA010000004">
    <property type="protein sequence ID" value="NDK55097.1"/>
    <property type="molecule type" value="Genomic_DNA"/>
</dbReference>
<evidence type="ECO:0000313" key="2">
    <source>
        <dbReference type="Proteomes" id="UP000478546"/>
    </source>
</evidence>
<evidence type="ECO:0000313" key="1">
    <source>
        <dbReference type="EMBL" id="NDK55097.1"/>
    </source>
</evidence>
<dbReference type="Proteomes" id="UP000478546">
    <property type="component" value="Unassembled WGS sequence"/>
</dbReference>
<dbReference type="RefSeq" id="WP_162345155.1">
    <property type="nucleotide sequence ID" value="NZ_JAAEAA010000004.1"/>
</dbReference>